<dbReference type="PANTHER" id="PTHR45661">
    <property type="entry name" value="SURFACE ANTIGEN"/>
    <property type="match status" value="1"/>
</dbReference>
<feature type="signal peptide" evidence="1">
    <location>
        <begin position="1"/>
        <end position="17"/>
    </location>
</feature>
<dbReference type="Gene3D" id="2.60.40.1080">
    <property type="match status" value="1"/>
</dbReference>
<dbReference type="SUPFAM" id="SSF52058">
    <property type="entry name" value="L domain-like"/>
    <property type="match status" value="2"/>
</dbReference>
<organism evidence="3 4">
    <name type="scientific">Anaerofustis stercorihominis DSM 17244</name>
    <dbReference type="NCBI Taxonomy" id="445971"/>
    <lineage>
        <taxon>Bacteria</taxon>
        <taxon>Bacillati</taxon>
        <taxon>Bacillota</taxon>
        <taxon>Clostridia</taxon>
        <taxon>Eubacteriales</taxon>
        <taxon>Eubacteriaceae</taxon>
        <taxon>Anaerofustis</taxon>
    </lineage>
</organism>
<dbReference type="Gene3D" id="2.60.40.10">
    <property type="entry name" value="Immunoglobulins"/>
    <property type="match status" value="1"/>
</dbReference>
<dbReference type="Pfam" id="PF02368">
    <property type="entry name" value="Big_2"/>
    <property type="match status" value="1"/>
</dbReference>
<dbReference type="AlphaFoldDB" id="B1C6J2"/>
<keyword evidence="4" id="KW-1185">Reference proteome</keyword>
<dbReference type="InterPro" id="IPR008964">
    <property type="entry name" value="Invasin/intimin_cell_adhesion"/>
</dbReference>
<dbReference type="SMART" id="SM00635">
    <property type="entry name" value="BID_2"/>
    <property type="match status" value="1"/>
</dbReference>
<dbReference type="eggNOG" id="COG5263">
    <property type="taxonomic scope" value="Bacteria"/>
</dbReference>
<proteinExistence type="predicted"/>
<sequence length="1047" mass="116514">MLFIIFSILSISTFAFAAESTEDVSSPEDFTYVENSDGTVGITEYHGTSLNVVIPDTYNGKNVTVVAQDTFSNKKDIESVVWSNNVDCVDGFMFENCINLKKVVLTPSVNNIYTGAFKNCTSLADITIPEGLVSIYPQAFFKCTTLENIKFPNTLSEIKDNAFAGCWKLKAPDFGENLSYIGKEAFASCYEFIDVKLPDTVMEISDSAFLSCNQLKSINIPIELEILGKGVFFNTRIDNIIIPESCKYFTLKDNILFSKDMKNLELAPRNISGDYEIPQSVSVIKESSFDACYNLTGIKIPSNVYKIESNAFHACSGLKTLDFSGASVDLDYGCFYGCNTLNNILGSENIKTLGGCAFMNCMKVTDFNFGDALTKIGYEAFRNCYGIKEFVIPKNVTSIAINSFEGLKEGSKIYNKSSAVLKSSDTLTTYSMLSISLNDEKRGSADIDRSVAEGIIVKYNSEEYIKCGSDIPLLLKSNDGYIISGVAYSINNVPKPYILKMPYKSIDLKVVFSECTNHEYYDLEIINAATCTEDGEKKVSCTICNGKYNMSIPKLGHDYSTEFTIDKEPTCTVPGEKSRHCTRCDVKTEITTVEPLGHDYSADFKVDKEPTCTVEGEKSKYCTRCNERGEVTSIPALGHDYPTDFKVDKEPTCTVKGEKSKHCTRCDERSEITSVSALGHNYSKDYTIDKEATCVEEGIKSRHCTRCDAYTDQIKITATGNHKYNSGVITTPSTCSKKGVKTYTCSVCKRTKTEEIDTTPHDYAKYEVINPTCTSKGYTKYKCRNCDNIKYDNYTDMIPHKYVFNQILYYPTCTEDGERLFNCSECGTAGYQDIPAYGHDYVLFTTIKPTIYQEGFGTYICKHDARHRFDYVIPKLKAVSLVRLNAGSKTLAMCGSYYLKASVYPGNAANKSVSWKSSNTKVATVNTSGKVYFKSPGKAYIYATAKDGSGKSAKATVKVLPKKVVKIKLSSSKKKVTVSIAKAGGAKHYEIYRSTKKNKGFKKIKKTASRKYVNKKLKSKKTYYYKVRAVYGSYAGSFSKVYKVKVK</sequence>
<gene>
    <name evidence="3" type="ORF">ANASTE_00332</name>
</gene>
<dbReference type="InterPro" id="IPR026906">
    <property type="entry name" value="LRR_5"/>
</dbReference>
<reference evidence="3" key="1">
    <citation type="submission" date="2008-01" db="EMBL/GenBank/DDBJ databases">
        <authorList>
            <person name="Fulton L."/>
            <person name="Clifton S."/>
            <person name="Fulton B."/>
            <person name="Xu J."/>
            <person name="Minx P."/>
            <person name="Pepin K.H."/>
            <person name="Johnson M."/>
            <person name="Thiruvilangam P."/>
            <person name="Bhonagiri V."/>
            <person name="Nash W.E."/>
            <person name="Mardis E.R."/>
            <person name="Wilson R.K."/>
        </authorList>
    </citation>
    <scope>NUCLEOTIDE SEQUENCE [LARGE SCALE GENOMIC DNA]</scope>
    <source>
        <strain evidence="3">DSM 17244</strain>
    </source>
</reference>
<dbReference type="SUPFAM" id="SSF49265">
    <property type="entry name" value="Fibronectin type III"/>
    <property type="match status" value="1"/>
</dbReference>
<dbReference type="RefSeq" id="WP_007049786.1">
    <property type="nucleotide sequence ID" value="NZ_DS560018.1"/>
</dbReference>
<dbReference type="Gene3D" id="3.40.50.12480">
    <property type="match status" value="1"/>
</dbReference>
<dbReference type="InterPro" id="IPR003343">
    <property type="entry name" value="Big_2"/>
</dbReference>
<dbReference type="InterPro" id="IPR036116">
    <property type="entry name" value="FN3_sf"/>
</dbReference>
<dbReference type="SUPFAM" id="SSF49373">
    <property type="entry name" value="Invasin/intimin cell-adhesion fragments"/>
    <property type="match status" value="1"/>
</dbReference>
<dbReference type="GeneID" id="98001417"/>
<dbReference type="eggNOG" id="COG5492">
    <property type="taxonomic scope" value="Bacteria"/>
</dbReference>
<dbReference type="OrthoDB" id="1956902at2"/>
<dbReference type="Pfam" id="PF13306">
    <property type="entry name" value="LRR_5"/>
    <property type="match status" value="2"/>
</dbReference>
<evidence type="ECO:0000313" key="4">
    <source>
        <dbReference type="Proteomes" id="UP000005178"/>
    </source>
</evidence>
<dbReference type="InterPro" id="IPR013783">
    <property type="entry name" value="Ig-like_fold"/>
</dbReference>
<dbReference type="STRING" id="445971.ANASTE_00332"/>
<evidence type="ECO:0000256" key="1">
    <source>
        <dbReference type="SAM" id="SignalP"/>
    </source>
</evidence>
<reference evidence="3" key="2">
    <citation type="submission" date="2013-08" db="EMBL/GenBank/DDBJ databases">
        <title>Draft genome sequence of Anaerofustis stercorihominis (DSM 17244).</title>
        <authorList>
            <person name="Sudarsanam P."/>
            <person name="Ley R."/>
            <person name="Guruge J."/>
            <person name="Turnbaugh P.J."/>
            <person name="Mahowald M."/>
            <person name="Liep D."/>
            <person name="Gordon J."/>
        </authorList>
    </citation>
    <scope>NUCLEOTIDE SEQUENCE</scope>
    <source>
        <strain evidence="3">DSM 17244</strain>
    </source>
</reference>
<feature type="chain" id="PRO_5002761163" evidence="1">
    <location>
        <begin position="18"/>
        <end position="1047"/>
    </location>
</feature>
<dbReference type="Gene3D" id="3.80.10.10">
    <property type="entry name" value="Ribonuclease Inhibitor"/>
    <property type="match status" value="2"/>
</dbReference>
<feature type="domain" description="BIG2" evidence="2">
    <location>
        <begin position="878"/>
        <end position="955"/>
    </location>
</feature>
<dbReference type="InterPro" id="IPR032675">
    <property type="entry name" value="LRR_dom_sf"/>
</dbReference>
<evidence type="ECO:0000313" key="3">
    <source>
        <dbReference type="EMBL" id="EDS73477.1"/>
    </source>
</evidence>
<protein>
    <submittedName>
        <fullName evidence="3">Bacterial group 2 Ig-like protein</fullName>
    </submittedName>
</protein>
<dbReference type="PANTHER" id="PTHR45661:SF3">
    <property type="entry name" value="IG-LIKE DOMAIN-CONTAINING PROTEIN"/>
    <property type="match status" value="1"/>
</dbReference>
<accession>B1C6J2</accession>
<dbReference type="HOGENOM" id="CLU_290315_0_0_9"/>
<dbReference type="EMBL" id="ABIL02000004">
    <property type="protein sequence ID" value="EDS73477.1"/>
    <property type="molecule type" value="Genomic_DNA"/>
</dbReference>
<keyword evidence="1" id="KW-0732">Signal</keyword>
<dbReference type="Proteomes" id="UP000005178">
    <property type="component" value="Unassembled WGS sequence"/>
</dbReference>
<dbReference type="InterPro" id="IPR053139">
    <property type="entry name" value="Surface_bspA-like"/>
</dbReference>
<name>B1C6J2_9FIRM</name>
<evidence type="ECO:0000259" key="2">
    <source>
        <dbReference type="SMART" id="SM00635"/>
    </source>
</evidence>
<comment type="caution">
    <text evidence="3">The sequence shown here is derived from an EMBL/GenBank/DDBJ whole genome shotgun (WGS) entry which is preliminary data.</text>
</comment>